<dbReference type="EMBL" id="CAJVPJ010004722">
    <property type="protein sequence ID" value="CAG8654990.1"/>
    <property type="molecule type" value="Genomic_DNA"/>
</dbReference>
<gene>
    <name evidence="2" type="ORF">POCULU_LOCUS10153</name>
</gene>
<name>A0A9N9DW71_9GLOM</name>
<proteinExistence type="predicted"/>
<comment type="caution">
    <text evidence="2">The sequence shown here is derived from an EMBL/GenBank/DDBJ whole genome shotgun (WGS) entry which is preliminary data.</text>
</comment>
<evidence type="ECO:0000313" key="3">
    <source>
        <dbReference type="Proteomes" id="UP000789572"/>
    </source>
</evidence>
<sequence>LVDIIMLINLRHRIYDKEAQFRSIKAEKERLLKDLGLQVYKDDDDNKTNDNKLLSNEEENT</sequence>
<reference evidence="2" key="1">
    <citation type="submission" date="2021-06" db="EMBL/GenBank/DDBJ databases">
        <authorList>
            <person name="Kallberg Y."/>
            <person name="Tangrot J."/>
            <person name="Rosling A."/>
        </authorList>
    </citation>
    <scope>NUCLEOTIDE SEQUENCE</scope>
    <source>
        <strain evidence="2">IA702</strain>
    </source>
</reference>
<feature type="non-terminal residue" evidence="2">
    <location>
        <position position="1"/>
    </location>
</feature>
<organism evidence="2 3">
    <name type="scientific">Paraglomus occultum</name>
    <dbReference type="NCBI Taxonomy" id="144539"/>
    <lineage>
        <taxon>Eukaryota</taxon>
        <taxon>Fungi</taxon>
        <taxon>Fungi incertae sedis</taxon>
        <taxon>Mucoromycota</taxon>
        <taxon>Glomeromycotina</taxon>
        <taxon>Glomeromycetes</taxon>
        <taxon>Paraglomerales</taxon>
        <taxon>Paraglomeraceae</taxon>
        <taxon>Paraglomus</taxon>
    </lineage>
</organism>
<dbReference type="Proteomes" id="UP000789572">
    <property type="component" value="Unassembled WGS sequence"/>
</dbReference>
<protein>
    <submittedName>
        <fullName evidence="2">3202_t:CDS:1</fullName>
    </submittedName>
</protein>
<feature type="region of interest" description="Disordered" evidence="1">
    <location>
        <begin position="41"/>
        <end position="61"/>
    </location>
</feature>
<evidence type="ECO:0000256" key="1">
    <source>
        <dbReference type="SAM" id="MobiDB-lite"/>
    </source>
</evidence>
<evidence type="ECO:0000313" key="2">
    <source>
        <dbReference type="EMBL" id="CAG8654990.1"/>
    </source>
</evidence>
<dbReference type="AlphaFoldDB" id="A0A9N9DW71"/>
<feature type="compositionally biased region" description="Basic and acidic residues" evidence="1">
    <location>
        <begin position="41"/>
        <end position="50"/>
    </location>
</feature>
<keyword evidence="3" id="KW-1185">Reference proteome</keyword>
<accession>A0A9N9DW71</accession>